<comment type="caution">
    <text evidence="3">The sequence shown here is derived from an EMBL/GenBank/DDBJ whole genome shotgun (WGS) entry which is preliminary data.</text>
</comment>
<feature type="domain" description="Aminomethyltransferase C-terminal" evidence="2">
    <location>
        <begin position="131"/>
        <end position="209"/>
    </location>
</feature>
<evidence type="ECO:0000259" key="2">
    <source>
        <dbReference type="Pfam" id="PF08669"/>
    </source>
</evidence>
<dbReference type="SUPFAM" id="SSF103025">
    <property type="entry name" value="Folate-binding domain"/>
    <property type="match status" value="1"/>
</dbReference>
<evidence type="ECO:0000259" key="1">
    <source>
        <dbReference type="Pfam" id="PF01571"/>
    </source>
</evidence>
<evidence type="ECO:0000313" key="4">
    <source>
        <dbReference type="Proteomes" id="UP000635142"/>
    </source>
</evidence>
<protein>
    <recommendedName>
        <fullName evidence="5">Aminomethyl transferase family protein</fullName>
    </recommendedName>
</protein>
<reference evidence="3" key="1">
    <citation type="submission" date="2020-08" db="EMBL/GenBank/DDBJ databases">
        <title>Sulfitobacter aestuariivivens sp. nov., isolated from a tidal flat.</title>
        <authorList>
            <person name="Park S."/>
            <person name="Yoon J.-H."/>
        </authorList>
    </citation>
    <scope>NUCLEOTIDE SEQUENCE</scope>
    <source>
        <strain evidence="3">TSTF-M16</strain>
    </source>
</reference>
<gene>
    <name evidence="3" type="ORF">H9Q16_15985</name>
</gene>
<accession>A0A927D5P1</accession>
<dbReference type="InterPro" id="IPR028896">
    <property type="entry name" value="GcvT/YgfZ/DmdA"/>
</dbReference>
<sequence length="209" mass="22243">MDLAVKLFGDHVRDFKYFGFADAELHGIALVIARSGWSKQGGFEMYLMDSARGIELWDIVKDAGAEFDIGPGAPNDTERLESGLISYGADMRVQTHPATPFEVGFGPLISFEHDFVGRSALQAAAKTGPVRTLIGVVIDGTPTPPGHPVPLQLDGQNVGYVSEFAFSKRLGKTIGIGLIRSDLASTSDTLALVLPTGTHAATLAETPFV</sequence>
<feature type="domain" description="GCVT N-terminal" evidence="1">
    <location>
        <begin position="13"/>
        <end position="111"/>
    </location>
</feature>
<dbReference type="InterPro" id="IPR006222">
    <property type="entry name" value="GCVT_N"/>
</dbReference>
<dbReference type="Gene3D" id="3.30.1360.120">
    <property type="entry name" value="Probable tRNA modification gtpase trme, domain 1"/>
    <property type="match status" value="1"/>
</dbReference>
<dbReference type="Proteomes" id="UP000635142">
    <property type="component" value="Unassembled WGS sequence"/>
</dbReference>
<organism evidence="3 4">
    <name type="scientific">Sulfitobacter aestuariivivens</name>
    <dbReference type="NCBI Taxonomy" id="2766981"/>
    <lineage>
        <taxon>Bacteria</taxon>
        <taxon>Pseudomonadati</taxon>
        <taxon>Pseudomonadota</taxon>
        <taxon>Alphaproteobacteria</taxon>
        <taxon>Rhodobacterales</taxon>
        <taxon>Roseobacteraceae</taxon>
        <taxon>Sulfitobacter</taxon>
    </lineage>
</organism>
<dbReference type="Pfam" id="PF01571">
    <property type="entry name" value="GCV_T"/>
    <property type="match status" value="1"/>
</dbReference>
<dbReference type="EMBL" id="JACTAG010000002">
    <property type="protein sequence ID" value="MBD3665434.1"/>
    <property type="molecule type" value="Genomic_DNA"/>
</dbReference>
<dbReference type="Pfam" id="PF08669">
    <property type="entry name" value="GCV_T_C"/>
    <property type="match status" value="1"/>
</dbReference>
<dbReference type="PANTHER" id="PTHR43757:SF2">
    <property type="entry name" value="AMINOMETHYLTRANSFERASE, MITOCHONDRIAL"/>
    <property type="match status" value="1"/>
</dbReference>
<dbReference type="SUPFAM" id="SSF101790">
    <property type="entry name" value="Aminomethyltransferase beta-barrel domain"/>
    <property type="match status" value="1"/>
</dbReference>
<keyword evidence="4" id="KW-1185">Reference proteome</keyword>
<dbReference type="PANTHER" id="PTHR43757">
    <property type="entry name" value="AMINOMETHYLTRANSFERASE"/>
    <property type="match status" value="1"/>
</dbReference>
<proteinExistence type="predicted"/>
<dbReference type="InterPro" id="IPR029043">
    <property type="entry name" value="GcvT/YgfZ_C"/>
</dbReference>
<name>A0A927D5P1_9RHOB</name>
<evidence type="ECO:0000313" key="3">
    <source>
        <dbReference type="EMBL" id="MBD3665434.1"/>
    </source>
</evidence>
<dbReference type="InterPro" id="IPR027266">
    <property type="entry name" value="TrmE/GcvT-like"/>
</dbReference>
<evidence type="ECO:0008006" key="5">
    <source>
        <dbReference type="Google" id="ProtNLM"/>
    </source>
</evidence>
<dbReference type="AlphaFoldDB" id="A0A927D5P1"/>
<dbReference type="InterPro" id="IPR013977">
    <property type="entry name" value="GcvT_C"/>
</dbReference>